<dbReference type="RefSeq" id="WP_074675928.1">
    <property type="nucleotide sequence ID" value="NZ_CBCSET010000001.1"/>
</dbReference>
<feature type="domain" description="HMA" evidence="2">
    <location>
        <begin position="1"/>
        <end position="63"/>
    </location>
</feature>
<dbReference type="SUPFAM" id="SSF55008">
    <property type="entry name" value="HMA, heavy metal-associated domain"/>
    <property type="match status" value="1"/>
</dbReference>
<keyword evidence="6" id="KW-1185">Reference proteome</keyword>
<proteinExistence type="predicted"/>
<evidence type="ECO:0000313" key="3">
    <source>
        <dbReference type="EMBL" id="MDX5992245.1"/>
    </source>
</evidence>
<dbReference type="CDD" id="cd00371">
    <property type="entry name" value="HMA"/>
    <property type="match status" value="1"/>
</dbReference>
<reference evidence="3 6" key="2">
    <citation type="submission" date="2023-11" db="EMBL/GenBank/DDBJ databases">
        <title>MicrobeMod: A computational toolkit for identifying prokaryotic methylation and restriction-modification with nanopore sequencing.</title>
        <authorList>
            <person name="Crits-Christoph A."/>
            <person name="Kang S.C."/>
            <person name="Lee H."/>
            <person name="Ostrov N."/>
        </authorList>
    </citation>
    <scope>NUCLEOTIDE SEQUENCE [LARGE SCALE GENOMIC DNA]</scope>
    <source>
        <strain evidence="3 6">ATCC BAA-571</strain>
    </source>
</reference>
<dbReference type="Pfam" id="PF00403">
    <property type="entry name" value="HMA"/>
    <property type="match status" value="1"/>
</dbReference>
<dbReference type="InterPro" id="IPR036163">
    <property type="entry name" value="HMA_dom_sf"/>
</dbReference>
<evidence type="ECO:0000313" key="6">
    <source>
        <dbReference type="Proteomes" id="UP001278050"/>
    </source>
</evidence>
<gene>
    <name evidence="4" type="ORF">SAMN05216575_1011212</name>
    <name evidence="3" type="ORF">SIM71_09280</name>
</gene>
<dbReference type="Gene3D" id="3.30.70.100">
    <property type="match status" value="1"/>
</dbReference>
<dbReference type="GO" id="GO:0046872">
    <property type="term" value="F:metal ion binding"/>
    <property type="evidence" value="ECO:0007669"/>
    <property type="project" value="UniProtKB-KW"/>
</dbReference>
<dbReference type="Proteomes" id="UP001278050">
    <property type="component" value="Unassembled WGS sequence"/>
</dbReference>
<dbReference type="InterPro" id="IPR017969">
    <property type="entry name" value="Heavy-metal-associated_CS"/>
</dbReference>
<dbReference type="PROSITE" id="PS50846">
    <property type="entry name" value="HMA_2"/>
    <property type="match status" value="1"/>
</dbReference>
<dbReference type="Proteomes" id="UP000182413">
    <property type="component" value="Unassembled WGS sequence"/>
</dbReference>
<dbReference type="OrthoDB" id="9814359at2"/>
<name>A0A1G6XD87_9GAMM</name>
<dbReference type="InterPro" id="IPR006121">
    <property type="entry name" value="HMA_dom"/>
</dbReference>
<dbReference type="AlphaFoldDB" id="A0A1G6XD87"/>
<dbReference type="EMBL" id="FNAE01000001">
    <property type="protein sequence ID" value="SDD75265.1"/>
    <property type="molecule type" value="Genomic_DNA"/>
</dbReference>
<keyword evidence="1" id="KW-0479">Metal-binding</keyword>
<reference evidence="4 5" key="1">
    <citation type="submission" date="2016-10" db="EMBL/GenBank/DDBJ databases">
        <authorList>
            <person name="de Groot N.N."/>
        </authorList>
    </citation>
    <scope>NUCLEOTIDE SEQUENCE [LARGE SCALE GENOMIC DNA]</scope>
    <source>
        <strain evidence="4 5">JCM 10630</strain>
    </source>
</reference>
<organism evidence="4 5">
    <name type="scientific">Ectopseudomonas alcaliphila</name>
    <dbReference type="NCBI Taxonomy" id="101564"/>
    <lineage>
        <taxon>Bacteria</taxon>
        <taxon>Pseudomonadati</taxon>
        <taxon>Pseudomonadota</taxon>
        <taxon>Gammaproteobacteria</taxon>
        <taxon>Pseudomonadales</taxon>
        <taxon>Pseudomonadaceae</taxon>
        <taxon>Ectopseudomonas</taxon>
    </lineage>
</organism>
<evidence type="ECO:0000259" key="2">
    <source>
        <dbReference type="PROSITE" id="PS50846"/>
    </source>
</evidence>
<evidence type="ECO:0000313" key="5">
    <source>
        <dbReference type="Proteomes" id="UP000182413"/>
    </source>
</evidence>
<accession>A0A1G6XD87</accession>
<sequence length="65" mass="6799">MQQFKVSGMSCGHCVRSVTQAIQALDQAARVEVDLAAGLVRVEGGLDAAQIQLAIREAGYEVAPA</sequence>
<evidence type="ECO:0000313" key="4">
    <source>
        <dbReference type="EMBL" id="SDD75265.1"/>
    </source>
</evidence>
<dbReference type="PROSITE" id="PS01047">
    <property type="entry name" value="HMA_1"/>
    <property type="match status" value="1"/>
</dbReference>
<evidence type="ECO:0000256" key="1">
    <source>
        <dbReference type="ARBA" id="ARBA00022723"/>
    </source>
</evidence>
<protein>
    <submittedName>
        <fullName evidence="3">Cation transporter</fullName>
    </submittedName>
    <submittedName>
        <fullName evidence="4">Copper chaperone</fullName>
    </submittedName>
</protein>
<dbReference type="EMBL" id="JAWXXP010000001">
    <property type="protein sequence ID" value="MDX5992245.1"/>
    <property type="molecule type" value="Genomic_DNA"/>
</dbReference>